<evidence type="ECO:0008006" key="3">
    <source>
        <dbReference type="Google" id="ProtNLM"/>
    </source>
</evidence>
<name>A0ABQ0DG35_9EUKA</name>
<gene>
    <name evidence="1" type="ORF">ENUP19_0085G0021</name>
</gene>
<reference evidence="1 2" key="1">
    <citation type="journal article" date="2019" name="PLoS Negl. Trop. Dis.">
        <title>Whole genome sequencing of Entamoeba nuttalli reveals mammalian host-related molecular signatures and a novel octapeptide-repeat surface protein.</title>
        <authorList>
            <person name="Tanaka M."/>
            <person name="Makiuchi T."/>
            <person name="Komiyama T."/>
            <person name="Shiina T."/>
            <person name="Osaki K."/>
            <person name="Tachibana H."/>
        </authorList>
    </citation>
    <scope>NUCLEOTIDE SEQUENCE [LARGE SCALE GENOMIC DNA]</scope>
    <source>
        <strain evidence="1 2">P19-061405</strain>
    </source>
</reference>
<sequence>MNQEIFICGVKVGVNEIVTGKLLNEVVFNLLNQIGMSRSSTIIQSNKTLSLTQSQDTAYQSIQKLEETQPHPIERKNDRYKSALLSPSSQTDLETSCSLFTNNTHTILTTQQTNSIQTKSEIIQPIESFSPIDKRIKERAKTEIITKEVFIQEDEDFKGDLKYIKESITYFYKWTELSQCRLIFDSTIEYDPDEHEVSSFNRLILNKENLLLIYQTNLKGHLAGIFIKDKIKVIGKNILKENNFPFSLKCNGELDRTKKFVRCKAQGVCPLELTLTQTNQIDLKNKPFFFIYGNRDISLKVGLSSCYSTLSDEFIDIRGTLNCCTAMGGTCFNVGRIVVVQLY</sequence>
<keyword evidence="2" id="KW-1185">Reference proteome</keyword>
<evidence type="ECO:0000313" key="2">
    <source>
        <dbReference type="Proteomes" id="UP001628156"/>
    </source>
</evidence>
<evidence type="ECO:0000313" key="1">
    <source>
        <dbReference type="EMBL" id="GAB1221806.1"/>
    </source>
</evidence>
<protein>
    <recommendedName>
        <fullName evidence="3">TLDc domain-containing protein</fullName>
    </recommendedName>
</protein>
<dbReference type="Proteomes" id="UP001628156">
    <property type="component" value="Unassembled WGS sequence"/>
</dbReference>
<organism evidence="1 2">
    <name type="scientific">Entamoeba nuttalli</name>
    <dbReference type="NCBI Taxonomy" id="412467"/>
    <lineage>
        <taxon>Eukaryota</taxon>
        <taxon>Amoebozoa</taxon>
        <taxon>Evosea</taxon>
        <taxon>Archamoebae</taxon>
        <taxon>Mastigamoebida</taxon>
        <taxon>Entamoebidae</taxon>
        <taxon>Entamoeba</taxon>
    </lineage>
</organism>
<comment type="caution">
    <text evidence="1">The sequence shown here is derived from an EMBL/GenBank/DDBJ whole genome shotgun (WGS) entry which is preliminary data.</text>
</comment>
<dbReference type="EMBL" id="BAAFRS010000085">
    <property type="protein sequence ID" value="GAB1221806.1"/>
    <property type="molecule type" value="Genomic_DNA"/>
</dbReference>
<proteinExistence type="predicted"/>
<accession>A0ABQ0DG35</accession>